<dbReference type="InterPro" id="IPR014001">
    <property type="entry name" value="Helicase_ATP-bd"/>
</dbReference>
<proteinExistence type="predicted"/>
<name>A0AAD3DTS4_9CHLO</name>
<feature type="non-terminal residue" evidence="3">
    <location>
        <position position="374"/>
    </location>
</feature>
<dbReference type="CDD" id="cd17917">
    <property type="entry name" value="DEXHc_RHA-like"/>
    <property type="match status" value="1"/>
</dbReference>
<evidence type="ECO:0000256" key="1">
    <source>
        <dbReference type="SAM" id="MobiDB-lite"/>
    </source>
</evidence>
<dbReference type="InterPro" id="IPR011545">
    <property type="entry name" value="DEAD/DEAH_box_helicase_dom"/>
</dbReference>
<dbReference type="SUPFAM" id="SSF52540">
    <property type="entry name" value="P-loop containing nucleoside triphosphate hydrolases"/>
    <property type="match status" value="1"/>
</dbReference>
<gene>
    <name evidence="3" type="ORF">Agub_g8096</name>
</gene>
<dbReference type="EMBL" id="BMAR01000014">
    <property type="protein sequence ID" value="GFR46512.1"/>
    <property type="molecule type" value="Genomic_DNA"/>
</dbReference>
<evidence type="ECO:0000259" key="2">
    <source>
        <dbReference type="PROSITE" id="PS51192"/>
    </source>
</evidence>
<feature type="region of interest" description="Disordered" evidence="1">
    <location>
        <begin position="312"/>
        <end position="374"/>
    </location>
</feature>
<reference evidence="3 4" key="1">
    <citation type="journal article" date="2021" name="Sci. Rep.">
        <title>Genome sequencing of the multicellular alga Astrephomene provides insights into convergent evolution of germ-soma differentiation.</title>
        <authorList>
            <person name="Yamashita S."/>
            <person name="Yamamoto K."/>
            <person name="Matsuzaki R."/>
            <person name="Suzuki S."/>
            <person name="Yamaguchi H."/>
            <person name="Hirooka S."/>
            <person name="Minakuchi Y."/>
            <person name="Miyagishima S."/>
            <person name="Kawachi M."/>
            <person name="Toyoda A."/>
            <person name="Nozaki H."/>
        </authorList>
    </citation>
    <scope>NUCLEOTIDE SEQUENCE [LARGE SCALE GENOMIC DNA]</scope>
    <source>
        <strain evidence="3 4">NIES-4017</strain>
    </source>
</reference>
<protein>
    <recommendedName>
        <fullName evidence="2">Helicase ATP-binding domain-containing protein</fullName>
    </recommendedName>
</protein>
<keyword evidence="4" id="KW-1185">Reference proteome</keyword>
<sequence length="374" mass="39007">HTPPAAAPAERPRPRRRPQIDLASESARLARLQADLDSAPQHDTMRRTRRGLPAYSRRGELLGLLRGCGVVVVSGATGCGKSTQVPQYILEDAIAAGNGAACNIIVTQPRRISALGLASRVAAERGERVGEVVGYSVKQDHKTSAATRLTFVTTGILLRRLLSDPDLEGTTHIVLDEVHERSIEIDLLLLLLRDLLTRRQEKAAAAAAAAGSGGRAGASKASPLPPLKLILMSATADAQLFADYYTGAAGRGGKGSAKAAAAAAKMTHGSAAAAEAKTGLEVGMMSIPGFTYPVREFYLEDALEMTGHEVGRGSKYAKRGGGGGGKGKGGDGDQQGEDADGGSGNGNGQRQLSYALPSYSERTMRSLGNVDEDQ</sequence>
<dbReference type="GO" id="GO:0003723">
    <property type="term" value="F:RNA binding"/>
    <property type="evidence" value="ECO:0007669"/>
    <property type="project" value="TreeGrafter"/>
</dbReference>
<dbReference type="GO" id="GO:0005524">
    <property type="term" value="F:ATP binding"/>
    <property type="evidence" value="ECO:0007669"/>
    <property type="project" value="InterPro"/>
</dbReference>
<dbReference type="PANTHER" id="PTHR18934">
    <property type="entry name" value="ATP-DEPENDENT RNA HELICASE"/>
    <property type="match status" value="1"/>
</dbReference>
<feature type="domain" description="Helicase ATP-binding" evidence="2">
    <location>
        <begin position="62"/>
        <end position="254"/>
    </location>
</feature>
<dbReference type="InterPro" id="IPR027417">
    <property type="entry name" value="P-loop_NTPase"/>
</dbReference>
<dbReference type="GO" id="GO:0004386">
    <property type="term" value="F:helicase activity"/>
    <property type="evidence" value="ECO:0007669"/>
    <property type="project" value="TreeGrafter"/>
</dbReference>
<feature type="region of interest" description="Disordered" evidence="1">
    <location>
        <begin position="1"/>
        <end position="20"/>
    </location>
</feature>
<evidence type="ECO:0000313" key="4">
    <source>
        <dbReference type="Proteomes" id="UP001054857"/>
    </source>
</evidence>
<comment type="caution">
    <text evidence="3">The sequence shown here is derived from an EMBL/GenBank/DDBJ whole genome shotgun (WGS) entry which is preliminary data.</text>
</comment>
<dbReference type="AlphaFoldDB" id="A0AAD3DTS4"/>
<feature type="non-terminal residue" evidence="3">
    <location>
        <position position="1"/>
    </location>
</feature>
<dbReference type="PROSITE" id="PS51192">
    <property type="entry name" value="HELICASE_ATP_BIND_1"/>
    <property type="match status" value="1"/>
</dbReference>
<dbReference type="Gene3D" id="3.40.50.300">
    <property type="entry name" value="P-loop containing nucleotide triphosphate hydrolases"/>
    <property type="match status" value="1"/>
</dbReference>
<dbReference type="Pfam" id="PF00270">
    <property type="entry name" value="DEAD"/>
    <property type="match status" value="1"/>
</dbReference>
<dbReference type="Proteomes" id="UP001054857">
    <property type="component" value="Unassembled WGS sequence"/>
</dbReference>
<organism evidence="3 4">
    <name type="scientific">Astrephomene gubernaculifera</name>
    <dbReference type="NCBI Taxonomy" id="47775"/>
    <lineage>
        <taxon>Eukaryota</taxon>
        <taxon>Viridiplantae</taxon>
        <taxon>Chlorophyta</taxon>
        <taxon>core chlorophytes</taxon>
        <taxon>Chlorophyceae</taxon>
        <taxon>CS clade</taxon>
        <taxon>Chlamydomonadales</taxon>
        <taxon>Astrephomenaceae</taxon>
        <taxon>Astrephomene</taxon>
    </lineage>
</organism>
<accession>A0AAD3DTS4</accession>
<dbReference type="SMART" id="SM00487">
    <property type="entry name" value="DEXDc"/>
    <property type="match status" value="1"/>
</dbReference>
<dbReference type="PANTHER" id="PTHR18934:SF145">
    <property type="entry name" value="ATP-DEPENDENT RNA HELICASE DHX57-RELATED"/>
    <property type="match status" value="1"/>
</dbReference>
<evidence type="ECO:0000313" key="3">
    <source>
        <dbReference type="EMBL" id="GFR46512.1"/>
    </source>
</evidence>